<feature type="region of interest" description="Disordered" evidence="6">
    <location>
        <begin position="1032"/>
        <end position="1060"/>
    </location>
</feature>
<dbReference type="InterPro" id="IPR013946">
    <property type="entry name" value="NCA2-like"/>
</dbReference>
<keyword evidence="8" id="KW-1185">Reference proteome</keyword>
<gene>
    <name evidence="7" type="ORF">HJC23_003816</name>
</gene>
<keyword evidence="5" id="KW-0472">Membrane</keyword>
<evidence type="ECO:0000313" key="7">
    <source>
        <dbReference type="EMBL" id="KAL3793306.1"/>
    </source>
</evidence>
<keyword evidence="4" id="KW-0496">Mitochondrion</keyword>
<keyword evidence="2" id="KW-0812">Transmembrane</keyword>
<feature type="compositionally biased region" description="Low complexity" evidence="6">
    <location>
        <begin position="363"/>
        <end position="374"/>
    </location>
</feature>
<evidence type="ECO:0000256" key="6">
    <source>
        <dbReference type="SAM" id="MobiDB-lite"/>
    </source>
</evidence>
<evidence type="ECO:0000256" key="1">
    <source>
        <dbReference type="ARBA" id="ARBA00004225"/>
    </source>
</evidence>
<evidence type="ECO:0000313" key="8">
    <source>
        <dbReference type="Proteomes" id="UP001516023"/>
    </source>
</evidence>
<dbReference type="PANTHER" id="PTHR28234:SF1">
    <property type="entry name" value="NUCLEAR CONTROL OF ATPASE PROTEIN 2"/>
    <property type="match status" value="1"/>
</dbReference>
<feature type="compositionally biased region" description="Basic and acidic residues" evidence="6">
    <location>
        <begin position="1"/>
        <end position="18"/>
    </location>
</feature>
<keyword evidence="3" id="KW-1133">Transmembrane helix</keyword>
<dbReference type="GO" id="GO:0031966">
    <property type="term" value="C:mitochondrial membrane"/>
    <property type="evidence" value="ECO:0007669"/>
    <property type="project" value="UniProtKB-SubCell"/>
</dbReference>
<feature type="compositionally biased region" description="Low complexity" evidence="6">
    <location>
        <begin position="26"/>
        <end position="42"/>
    </location>
</feature>
<sequence length="1138" mass="127661">MVAKEGDRTTGKEEKPVTGDRTGAKSSSPSADASDPSAVSSSTHSQNSNEPTGLFGYIRSRKMNVTSTGIPNPNNSNEALSRIHTSRMKYHKLANAGASNYLMDTMSDDSDDDEPLIERRTRKSLLPIFDTTSMDADRNSGASWFDRLRKGMANDTNSSLKDQIGKEESSSWMSQAWQTAEDATKNATDWIFATSSGSGTPNNRIIDSANDWTLSSMSSYVSSINWSPFSQNNAATTYASSEGDTTDDVNTLAFLPRMASRFEFARTRRNPYQAVIGRDTDYLLSSNSAYFWGLGNGNSWLSWLKNNTLKLIDSKEHGILQKATERPKSQPSEASIQAVKNLLFLVQNQVNLPKSSALERRSTNSSHPSSDSSSEAPFQHNLLQGFPDIHVESKETTPLLDEQDAPAFESNSSFDSYNSSYATSPRSSPVRSSPVRSSPEPQRNEKELSSSNLSSALASSSNRCTDVEDGDHGSPSRHHAINAEMASRLAEGTLRVYRDLVLDEAAELHSALHFWTLRWERPFLGWLEAGPSVWMSPSGHSPYEAARKMSQIQAVLARRCASIGEIQQHLWRASWTKGVADWGMLGTLTGGEWATVVGGDGGMDDMGFSERNKTERRSIQIFSHPSLVGSNVTNAPGGRIVIDQDAQVVWSIDAMRVVRDQLYRASLGVKALPHTANWPREAQHFCFDEDEFVDSDESDLPVWAGVYHEVDPARAAVDSILNSSRGPEGIEDGTDDNKISRGSTSTVITDLPKMSDEVASLLETIEISLYQQRNRRLDRLRPPSRLRRNWYVFAIGVPASVYIGYKLTKEHGGFFLLKQVFLKVADIYRDHVSEPLHSIYQELVKGRLDVTDRKARTDAIESLKRMIRSWLDENFPKMSVEEKDMRAESMDISLIEKNMEESIKYIYEAPALVRMSLIEMQFIKKVCDFSFHMFLCDARISSLTCVTHELLTVKELLNALVAMDELMGSNEINMQVAAMTPAVILLVAIRRLFQWLFYAVFRERRSREDIYATVRQTILDIERLLVMRDNPPPPPKSLEWGSHPRPPSSQTKEEDSSSRTLSTDDLGMLLLHIHECRQIIWQNRRRFRGGLLRNLTEDLAELAGERGPVSLTQQLQIVNRMSRVYLFMKPRSTFITKI</sequence>
<feature type="compositionally biased region" description="Low complexity" evidence="6">
    <location>
        <begin position="410"/>
        <end position="439"/>
    </location>
</feature>
<feature type="region of interest" description="Disordered" evidence="6">
    <location>
        <begin position="355"/>
        <end position="378"/>
    </location>
</feature>
<evidence type="ECO:0000256" key="4">
    <source>
        <dbReference type="ARBA" id="ARBA00023128"/>
    </source>
</evidence>
<evidence type="ECO:0000256" key="2">
    <source>
        <dbReference type="ARBA" id="ARBA00022692"/>
    </source>
</evidence>
<feature type="region of interest" description="Disordered" evidence="6">
    <location>
        <begin position="407"/>
        <end position="479"/>
    </location>
</feature>
<dbReference type="PANTHER" id="PTHR28234">
    <property type="entry name" value="NUCLEAR CONTROL OF ATPASE PROTEIN 2"/>
    <property type="match status" value="1"/>
</dbReference>
<evidence type="ECO:0000256" key="3">
    <source>
        <dbReference type="ARBA" id="ARBA00022989"/>
    </source>
</evidence>
<dbReference type="EMBL" id="JABMIG020000092">
    <property type="protein sequence ID" value="KAL3793306.1"/>
    <property type="molecule type" value="Genomic_DNA"/>
</dbReference>
<comment type="subcellular location">
    <subcellularLocation>
        <location evidence="1">Mitochondrion membrane</location>
        <topology evidence="1">Multi-pass membrane protein</topology>
    </subcellularLocation>
</comment>
<dbReference type="AlphaFoldDB" id="A0ABD3Q113"/>
<proteinExistence type="predicted"/>
<feature type="compositionally biased region" description="Low complexity" evidence="6">
    <location>
        <begin position="449"/>
        <end position="462"/>
    </location>
</feature>
<comment type="caution">
    <text evidence="7">The sequence shown here is derived from an EMBL/GenBank/DDBJ whole genome shotgun (WGS) entry which is preliminary data.</text>
</comment>
<accession>A0ABD3Q113</accession>
<evidence type="ECO:0000256" key="5">
    <source>
        <dbReference type="ARBA" id="ARBA00023136"/>
    </source>
</evidence>
<name>A0ABD3Q113_9STRA</name>
<dbReference type="Pfam" id="PF08637">
    <property type="entry name" value="NCA2"/>
    <property type="match status" value="1"/>
</dbReference>
<protein>
    <submittedName>
        <fullName evidence="7">Uncharacterized protein</fullName>
    </submittedName>
</protein>
<organism evidence="7 8">
    <name type="scientific">Cyclotella cryptica</name>
    <dbReference type="NCBI Taxonomy" id="29204"/>
    <lineage>
        <taxon>Eukaryota</taxon>
        <taxon>Sar</taxon>
        <taxon>Stramenopiles</taxon>
        <taxon>Ochrophyta</taxon>
        <taxon>Bacillariophyta</taxon>
        <taxon>Coscinodiscophyceae</taxon>
        <taxon>Thalassiosirophycidae</taxon>
        <taxon>Stephanodiscales</taxon>
        <taxon>Stephanodiscaceae</taxon>
        <taxon>Cyclotella</taxon>
    </lineage>
</organism>
<dbReference type="Proteomes" id="UP001516023">
    <property type="component" value="Unassembled WGS sequence"/>
</dbReference>
<reference evidence="7 8" key="1">
    <citation type="journal article" date="2020" name="G3 (Bethesda)">
        <title>Improved Reference Genome for Cyclotella cryptica CCMP332, a Model for Cell Wall Morphogenesis, Salinity Adaptation, and Lipid Production in Diatoms (Bacillariophyta).</title>
        <authorList>
            <person name="Roberts W.R."/>
            <person name="Downey K.M."/>
            <person name="Ruck E.C."/>
            <person name="Traller J.C."/>
            <person name="Alverson A.J."/>
        </authorList>
    </citation>
    <scope>NUCLEOTIDE SEQUENCE [LARGE SCALE GENOMIC DNA]</scope>
    <source>
        <strain evidence="7 8">CCMP332</strain>
    </source>
</reference>
<feature type="region of interest" description="Disordered" evidence="6">
    <location>
        <begin position="1"/>
        <end position="54"/>
    </location>
</feature>